<name>A0A7X1MCF0_9ACTN</name>
<dbReference type="EMBL" id="JACMSF010000040">
    <property type="protein sequence ID" value="MBC2905798.1"/>
    <property type="molecule type" value="Genomic_DNA"/>
</dbReference>
<dbReference type="InterPro" id="IPR036610">
    <property type="entry name" value="PEBP-like_sf"/>
</dbReference>
<protein>
    <submittedName>
        <fullName evidence="2">YbhB/YbcL family Raf kinase inhibitor-like protein</fullName>
    </submittedName>
</protein>
<gene>
    <name evidence="2" type="ORF">H4N64_30415</name>
</gene>
<evidence type="ECO:0000313" key="3">
    <source>
        <dbReference type="Proteomes" id="UP000584670"/>
    </source>
</evidence>
<dbReference type="Proteomes" id="UP000584670">
    <property type="component" value="Unassembled WGS sequence"/>
</dbReference>
<dbReference type="Pfam" id="PF01161">
    <property type="entry name" value="PBP"/>
    <property type="match status" value="1"/>
</dbReference>
<proteinExistence type="inferred from homology"/>
<organism evidence="2 3">
    <name type="scientific">Streptomyces cupreus</name>
    <dbReference type="NCBI Taxonomy" id="2759956"/>
    <lineage>
        <taxon>Bacteria</taxon>
        <taxon>Bacillati</taxon>
        <taxon>Actinomycetota</taxon>
        <taxon>Actinomycetes</taxon>
        <taxon>Kitasatosporales</taxon>
        <taxon>Streptomycetaceae</taxon>
        <taxon>Streptomyces</taxon>
    </lineage>
</organism>
<accession>A0A7X1MCF0</accession>
<dbReference type="CDD" id="cd00865">
    <property type="entry name" value="PEBP_bact_arch"/>
    <property type="match status" value="1"/>
</dbReference>
<dbReference type="Gene3D" id="3.90.280.10">
    <property type="entry name" value="PEBP-like"/>
    <property type="match status" value="1"/>
</dbReference>
<comment type="similarity">
    <text evidence="1">Belongs to the UPF0098 family.</text>
</comment>
<dbReference type="PANTHER" id="PTHR30289">
    <property type="entry name" value="UNCHARACTERIZED PROTEIN YBCL-RELATED"/>
    <property type="match status" value="1"/>
</dbReference>
<dbReference type="PANTHER" id="PTHR30289:SF1">
    <property type="entry name" value="PEBP (PHOSPHATIDYLETHANOLAMINE-BINDING PROTEIN) FAMILY PROTEIN"/>
    <property type="match status" value="1"/>
</dbReference>
<dbReference type="AlphaFoldDB" id="A0A7X1MCF0"/>
<comment type="caution">
    <text evidence="2">The sequence shown here is derived from an EMBL/GenBank/DDBJ whole genome shotgun (WGS) entry which is preliminary data.</text>
</comment>
<dbReference type="InterPro" id="IPR008914">
    <property type="entry name" value="PEBP"/>
</dbReference>
<reference evidence="2 3" key="1">
    <citation type="submission" date="2020-08" db="EMBL/GenBank/DDBJ databases">
        <title>Streptomyces sp. PSKA01 genome sequencing and assembly.</title>
        <authorList>
            <person name="Mandal S."/>
            <person name="Maiti P.K."/>
            <person name="Das P."/>
        </authorList>
    </citation>
    <scope>NUCLEOTIDE SEQUENCE [LARGE SCALE GENOMIC DNA]</scope>
    <source>
        <strain evidence="2 3">PSKA01</strain>
    </source>
</reference>
<evidence type="ECO:0000313" key="2">
    <source>
        <dbReference type="EMBL" id="MBC2905798.1"/>
    </source>
</evidence>
<sequence length="159" mass="16992">MPQRAHQGRSTALELASPVFEDHHRIPPRYTEDAGDVSAPLTWSGVPDGATELVLLCEDVDAPSGSVVHWAVVGIDPRSESVAAGRPPPGGTELVNGFGRPGWSGPHPPPGELPHRYVFHLYALAEPCVLRDAPTAEQVHEAVTGRELAEGTLVGLYER</sequence>
<dbReference type="InterPro" id="IPR005247">
    <property type="entry name" value="YbhB_YbcL/LppC-like"/>
</dbReference>
<keyword evidence="3" id="KW-1185">Reference proteome</keyword>
<evidence type="ECO:0000256" key="1">
    <source>
        <dbReference type="ARBA" id="ARBA00007120"/>
    </source>
</evidence>
<dbReference type="SUPFAM" id="SSF49777">
    <property type="entry name" value="PEBP-like"/>
    <property type="match status" value="1"/>
</dbReference>
<dbReference type="NCBIfam" id="TIGR00481">
    <property type="entry name" value="YbhB/YbcL family Raf kinase inhibitor-like protein"/>
    <property type="match status" value="1"/>
</dbReference>